<comment type="cofactor">
    <cofactor evidence="1">
        <name>pyridoxal 5'-phosphate</name>
        <dbReference type="ChEBI" id="CHEBI:597326"/>
    </cofactor>
</comment>
<organism evidence="4 5">
    <name type="scientific">Ktedonospora formicarum</name>
    <dbReference type="NCBI Taxonomy" id="2778364"/>
    <lineage>
        <taxon>Bacteria</taxon>
        <taxon>Bacillati</taxon>
        <taxon>Chloroflexota</taxon>
        <taxon>Ktedonobacteria</taxon>
        <taxon>Ktedonobacterales</taxon>
        <taxon>Ktedonobacteraceae</taxon>
        <taxon>Ktedonospora</taxon>
    </lineage>
</organism>
<proteinExistence type="predicted"/>
<keyword evidence="5" id="KW-1185">Reference proteome</keyword>
<dbReference type="GO" id="GO:0008838">
    <property type="term" value="F:diaminopropionate ammonia-lyase activity"/>
    <property type="evidence" value="ECO:0007669"/>
    <property type="project" value="InterPro"/>
</dbReference>
<dbReference type="NCBIfam" id="TIGR01747">
    <property type="entry name" value="diampropi_NH3ly"/>
    <property type="match status" value="1"/>
</dbReference>
<dbReference type="Gene3D" id="3.40.50.1100">
    <property type="match status" value="2"/>
</dbReference>
<comment type="caution">
    <text evidence="4">The sequence shown here is derived from an EMBL/GenBank/DDBJ whole genome shotgun (WGS) entry which is preliminary data.</text>
</comment>
<protein>
    <submittedName>
        <fullName evidence="4">PLP-dependent lyase/thiolase</fullName>
    </submittedName>
</protein>
<reference evidence="4" key="1">
    <citation type="submission" date="2020-10" db="EMBL/GenBank/DDBJ databases">
        <title>Taxonomic study of unclassified bacteria belonging to the class Ktedonobacteria.</title>
        <authorList>
            <person name="Yabe S."/>
            <person name="Wang C.M."/>
            <person name="Zheng Y."/>
            <person name="Sakai Y."/>
            <person name="Cavaletti L."/>
            <person name="Monciardini P."/>
            <person name="Donadio S."/>
        </authorList>
    </citation>
    <scope>NUCLEOTIDE SEQUENCE</scope>
    <source>
        <strain evidence="4">SOSP1-1</strain>
    </source>
</reference>
<dbReference type="PANTHER" id="PTHR42937">
    <property type="match status" value="1"/>
</dbReference>
<dbReference type="InterPro" id="IPR010081">
    <property type="entry name" value="DiNH2opropionate_NH3_lyase"/>
</dbReference>
<keyword evidence="2" id="KW-0663">Pyridoxal phosphate</keyword>
<dbReference type="GO" id="GO:1901605">
    <property type="term" value="P:alpha-amino acid metabolic process"/>
    <property type="evidence" value="ECO:0007669"/>
    <property type="project" value="UniProtKB-ARBA"/>
</dbReference>
<dbReference type="InterPro" id="IPR001926">
    <property type="entry name" value="TrpB-like_PALP"/>
</dbReference>
<dbReference type="NCBIfam" id="NF006058">
    <property type="entry name" value="PRK08206.1"/>
    <property type="match status" value="1"/>
</dbReference>
<dbReference type="Proteomes" id="UP000612362">
    <property type="component" value="Unassembled WGS sequence"/>
</dbReference>
<name>A0A8J3I5Y5_9CHLR</name>
<dbReference type="SUPFAM" id="SSF53686">
    <property type="entry name" value="Tryptophan synthase beta subunit-like PLP-dependent enzymes"/>
    <property type="match status" value="1"/>
</dbReference>
<evidence type="ECO:0000256" key="2">
    <source>
        <dbReference type="ARBA" id="ARBA00022898"/>
    </source>
</evidence>
<evidence type="ECO:0000313" key="4">
    <source>
        <dbReference type="EMBL" id="GHO47445.1"/>
    </source>
</evidence>
<gene>
    <name evidence="4" type="ORF">KSX_56080</name>
</gene>
<dbReference type="Pfam" id="PF00291">
    <property type="entry name" value="PALP"/>
    <property type="match status" value="1"/>
</dbReference>
<dbReference type="GO" id="GO:0030170">
    <property type="term" value="F:pyridoxal phosphate binding"/>
    <property type="evidence" value="ECO:0007669"/>
    <property type="project" value="InterPro"/>
</dbReference>
<feature type="domain" description="Tryptophan synthase beta chain-like PALP" evidence="3">
    <location>
        <begin position="32"/>
        <end position="342"/>
    </location>
</feature>
<evidence type="ECO:0000259" key="3">
    <source>
        <dbReference type="Pfam" id="PF00291"/>
    </source>
</evidence>
<accession>A0A8J3I5Y5</accession>
<sequence>MTVSIYQNSPASVSGSPFSSASQPLAFHRRLPGYAPTSLANAPFLADRLGVGKIWIKDETHRFGMPSFKILGTSWALYQALVERLGTEVEPWNDLQELVSRFAPLRPLTLVTATDGNHGRAVAHLAALFGFEAHIFVPCDMAESRINAIKQEGAMVTLVNGTYDDAVKLAATLDGERRLVLSDTSWPGYEMIPQWVIEGYATIFQEVDEELARRQQRGPDLVVVQIGVGALAAAVVRHYRHPDMSSHVKIVGIEPTRAACVLASMKAGQIVKLTDPPQSIMAGLNCGTPSLVAWPLISTGIDLFLAIDDEWARLGMRDLARIGLVAGETGAAGIGGLAALRTGPSSQTVSSALGIDPSTRVLLICTEGATDPVAYERIVGKSPT</sequence>
<evidence type="ECO:0000313" key="5">
    <source>
        <dbReference type="Proteomes" id="UP000612362"/>
    </source>
</evidence>
<dbReference type="RefSeq" id="WP_220196735.1">
    <property type="nucleotide sequence ID" value="NZ_BNJF01000003.1"/>
</dbReference>
<dbReference type="PANTHER" id="PTHR42937:SF1">
    <property type="entry name" value="DIAMINOPROPIONATE AMMONIA-LYASE"/>
    <property type="match status" value="1"/>
</dbReference>
<dbReference type="EMBL" id="BNJF01000003">
    <property type="protein sequence ID" value="GHO47445.1"/>
    <property type="molecule type" value="Genomic_DNA"/>
</dbReference>
<keyword evidence="4" id="KW-0456">Lyase</keyword>
<evidence type="ECO:0000256" key="1">
    <source>
        <dbReference type="ARBA" id="ARBA00001933"/>
    </source>
</evidence>
<dbReference type="InterPro" id="IPR036052">
    <property type="entry name" value="TrpB-like_PALP_sf"/>
</dbReference>
<dbReference type="AlphaFoldDB" id="A0A8J3I5Y5"/>